<gene>
    <name evidence="3" type="ORF">Tsubulata_007073</name>
</gene>
<feature type="region of interest" description="Disordered" evidence="2">
    <location>
        <begin position="174"/>
        <end position="207"/>
    </location>
</feature>
<name>A0A9Q0GHL2_9ROSI</name>
<organism evidence="3 4">
    <name type="scientific">Turnera subulata</name>
    <dbReference type="NCBI Taxonomy" id="218843"/>
    <lineage>
        <taxon>Eukaryota</taxon>
        <taxon>Viridiplantae</taxon>
        <taxon>Streptophyta</taxon>
        <taxon>Embryophyta</taxon>
        <taxon>Tracheophyta</taxon>
        <taxon>Spermatophyta</taxon>
        <taxon>Magnoliopsida</taxon>
        <taxon>eudicotyledons</taxon>
        <taxon>Gunneridae</taxon>
        <taxon>Pentapetalae</taxon>
        <taxon>rosids</taxon>
        <taxon>fabids</taxon>
        <taxon>Malpighiales</taxon>
        <taxon>Passifloraceae</taxon>
        <taxon>Turnera</taxon>
    </lineage>
</organism>
<dbReference type="Proteomes" id="UP001141552">
    <property type="component" value="Unassembled WGS sequence"/>
</dbReference>
<reference evidence="3" key="2">
    <citation type="journal article" date="2023" name="Plants (Basel)">
        <title>Annotation of the Turnera subulata (Passifloraceae) Draft Genome Reveals the S-Locus Evolved after the Divergence of Turneroideae from Passifloroideae in a Stepwise Manner.</title>
        <authorList>
            <person name="Henning P.M."/>
            <person name="Roalson E.H."/>
            <person name="Mir W."/>
            <person name="McCubbin A.G."/>
            <person name="Shore J.S."/>
        </authorList>
    </citation>
    <scope>NUCLEOTIDE SEQUENCE</scope>
    <source>
        <strain evidence="3">F60SS</strain>
    </source>
</reference>
<dbReference type="EMBL" id="JAKUCV010000342">
    <property type="protein sequence ID" value="KAJ4850413.1"/>
    <property type="molecule type" value="Genomic_DNA"/>
</dbReference>
<sequence length="207" mass="23441">MAFFPSEISDVVLFVFFFLRWGFNCCFAHSIPTLSSVQHVVLWGSVYPFTPHSRLSNTKTKPSNRNGFSIGLVAYGSFSLVEVFTDKLVSWIPYYYHIKFAFLVWLQLPSVNGAKQLYMSHLRPFLLRHQARLDLIVEFLHGETNKFISTNHGEFQFAKALVIKTLSSVNQMVRGATPPGGRRENGATEGMTSEMDNSSESLSDDED</sequence>
<dbReference type="PANTHER" id="PTHR12300">
    <property type="entry name" value="HVA22-LIKE PROTEINS"/>
    <property type="match status" value="1"/>
</dbReference>
<comment type="similarity">
    <text evidence="1">Belongs to the DP1 family.</text>
</comment>
<dbReference type="AlphaFoldDB" id="A0A9Q0GHL2"/>
<dbReference type="OrthoDB" id="10009287at2759"/>
<protein>
    <recommendedName>
        <fullName evidence="1">HVA22-like protein</fullName>
    </recommendedName>
</protein>
<reference evidence="3" key="1">
    <citation type="submission" date="2022-02" db="EMBL/GenBank/DDBJ databases">
        <authorList>
            <person name="Henning P.M."/>
            <person name="McCubbin A.G."/>
            <person name="Shore J.S."/>
        </authorList>
    </citation>
    <scope>NUCLEOTIDE SEQUENCE</scope>
    <source>
        <strain evidence="3">F60SS</strain>
        <tissue evidence="3">Leaves</tissue>
    </source>
</reference>
<keyword evidence="4" id="KW-1185">Reference proteome</keyword>
<comment type="caution">
    <text evidence="3">The sequence shown here is derived from an EMBL/GenBank/DDBJ whole genome shotgun (WGS) entry which is preliminary data.</text>
</comment>
<evidence type="ECO:0000313" key="3">
    <source>
        <dbReference type="EMBL" id="KAJ4850413.1"/>
    </source>
</evidence>
<dbReference type="Pfam" id="PF03134">
    <property type="entry name" value="TB2_DP1_HVA22"/>
    <property type="match status" value="1"/>
</dbReference>
<dbReference type="InterPro" id="IPR004345">
    <property type="entry name" value="TB2_DP1_HVA22"/>
</dbReference>
<comment type="subcellular location">
    <subcellularLocation>
        <location evidence="1">Membrane</location>
        <topology evidence="1">Multi-pass membrane protein</topology>
    </subcellularLocation>
</comment>
<dbReference type="GO" id="GO:0016020">
    <property type="term" value="C:membrane"/>
    <property type="evidence" value="ECO:0007669"/>
    <property type="project" value="UniProtKB-SubCell"/>
</dbReference>
<accession>A0A9Q0GHL2</accession>
<evidence type="ECO:0000313" key="4">
    <source>
        <dbReference type="Proteomes" id="UP001141552"/>
    </source>
</evidence>
<evidence type="ECO:0000256" key="1">
    <source>
        <dbReference type="RuleBase" id="RU362006"/>
    </source>
</evidence>
<evidence type="ECO:0000256" key="2">
    <source>
        <dbReference type="SAM" id="MobiDB-lite"/>
    </source>
</evidence>
<proteinExistence type="inferred from homology"/>
<dbReference type="PANTHER" id="PTHR12300:SF176">
    <property type="entry name" value="HVA22-LIKE PROTEIN"/>
    <property type="match status" value="1"/>
</dbReference>